<evidence type="ECO:0000313" key="2">
    <source>
        <dbReference type="Proteomes" id="UP000072989"/>
    </source>
</evidence>
<gene>
    <name evidence="1" type="ORF">SORDD17_01065</name>
</gene>
<comment type="caution">
    <text evidence="1">The sequence shown here is derived from an EMBL/GenBank/DDBJ whole genome shotgun (WGS) entry which is preliminary data.</text>
</comment>
<dbReference type="PATRIC" id="fig|1303.87.peg.1282"/>
<dbReference type="AlphaFoldDB" id="A0A139RL19"/>
<accession>A0A139RL19</accession>
<reference evidence="1 2" key="1">
    <citation type="submission" date="2016-01" db="EMBL/GenBank/DDBJ databases">
        <title>Highly variable Streptococcus oralis are common among viridans streptococci isolated from primates.</title>
        <authorList>
            <person name="Denapaite D."/>
            <person name="Rieger M."/>
            <person name="Koendgen S."/>
            <person name="Brueckner R."/>
            <person name="Ochigava I."/>
            <person name="Kappeler P."/>
            <person name="Maetz-Rensing K."/>
            <person name="Leendertz F."/>
            <person name="Hakenbeck R."/>
        </authorList>
    </citation>
    <scope>NUCLEOTIDE SEQUENCE [LARGE SCALE GENOMIC DNA]</scope>
    <source>
        <strain evidence="1 2">DD17</strain>
    </source>
</reference>
<protein>
    <submittedName>
        <fullName evidence="1">Uncharacterized protein</fullName>
    </submittedName>
</protein>
<dbReference type="EMBL" id="LQZE01000225">
    <property type="protein sequence ID" value="KXU15457.1"/>
    <property type="molecule type" value="Genomic_DNA"/>
</dbReference>
<proteinExistence type="predicted"/>
<organism evidence="1 2">
    <name type="scientific">Streptococcus oralis</name>
    <dbReference type="NCBI Taxonomy" id="1303"/>
    <lineage>
        <taxon>Bacteria</taxon>
        <taxon>Bacillati</taxon>
        <taxon>Bacillota</taxon>
        <taxon>Bacilli</taxon>
        <taxon>Lactobacillales</taxon>
        <taxon>Streptococcaceae</taxon>
        <taxon>Streptococcus</taxon>
    </lineage>
</organism>
<name>A0A139RL19_STROR</name>
<evidence type="ECO:0000313" key="1">
    <source>
        <dbReference type="EMBL" id="KXU15457.1"/>
    </source>
</evidence>
<sequence length="44" mass="5281">MKFFWGIVALLLIKPILWLGKGLWWILSFFVQLLFLKAIFKLID</sequence>
<dbReference type="Proteomes" id="UP000072989">
    <property type="component" value="Unassembled WGS sequence"/>
</dbReference>